<protein>
    <recommendedName>
        <fullName evidence="2">Tagaturonate/fructuronate epimerase</fullName>
    </recommendedName>
</protein>
<accession>A0A7V5H495</accession>
<dbReference type="Proteomes" id="UP000886111">
    <property type="component" value="Unassembled WGS sequence"/>
</dbReference>
<gene>
    <name evidence="1" type="ORF">ENL21_05515</name>
</gene>
<organism evidence="1">
    <name type="scientific">Caldithrix abyssi</name>
    <dbReference type="NCBI Taxonomy" id="187145"/>
    <lineage>
        <taxon>Bacteria</taxon>
        <taxon>Pseudomonadati</taxon>
        <taxon>Calditrichota</taxon>
        <taxon>Calditrichia</taxon>
        <taxon>Calditrichales</taxon>
        <taxon>Calditrichaceae</taxon>
        <taxon>Caldithrix</taxon>
    </lineage>
</organism>
<comment type="caution">
    <text evidence="1">The sequence shown here is derived from an EMBL/GenBank/DDBJ whole genome shotgun (WGS) entry which is preliminary data.</text>
</comment>
<dbReference type="EMBL" id="DRTD01000402">
    <property type="protein sequence ID" value="HHE55220.1"/>
    <property type="molecule type" value="Genomic_DNA"/>
</dbReference>
<dbReference type="AlphaFoldDB" id="A0A7V5H495"/>
<evidence type="ECO:0000313" key="1">
    <source>
        <dbReference type="EMBL" id="HHE55220.1"/>
    </source>
</evidence>
<dbReference type="Pfam" id="PF16257">
    <property type="entry name" value="UxaE"/>
    <property type="match status" value="1"/>
</dbReference>
<reference evidence="1" key="1">
    <citation type="journal article" date="2020" name="mSystems">
        <title>Genome- and Community-Level Interaction Insights into Carbon Utilization and Element Cycling Functions of Hydrothermarchaeota in Hydrothermal Sediment.</title>
        <authorList>
            <person name="Zhou Z."/>
            <person name="Liu Y."/>
            <person name="Xu W."/>
            <person name="Pan J."/>
            <person name="Luo Z.H."/>
            <person name="Li M."/>
        </authorList>
    </citation>
    <scope>NUCLEOTIDE SEQUENCE [LARGE SCALE GENOMIC DNA]</scope>
    <source>
        <strain evidence="1">HyVt-76</strain>
    </source>
</reference>
<name>A0A7V5H495_CALAY</name>
<dbReference type="GO" id="GO:0016853">
    <property type="term" value="F:isomerase activity"/>
    <property type="evidence" value="ECO:0007669"/>
    <property type="project" value="InterPro"/>
</dbReference>
<proteinExistence type="predicted"/>
<evidence type="ECO:0008006" key="2">
    <source>
        <dbReference type="Google" id="ProtNLM"/>
    </source>
</evidence>
<sequence>LDADHISLKNVDFFIDICNFFTIDIAEEINASLSEDEERKLRNLILKLGFQTQLANLPIFQWNESFVANFLKTYGKALLEAQKIYRYILTKHSRQQNVIEISMDEGPVAQSAQEIYLILYLLTQLNVKLDTIAPRFAGLFLKGIDYQGNTEQFKNQTADFLKVLQWFQKHSGQPEHLKLSLHTGSDKFSLYPILNRLLNQFQTGLHLKTAGTTWLEELIGLCEGGAAGLQFVKSLYRSAIAQMDQLLQPYAAIVRIDRQNLPLPDELDNWNAEQLVRSLRHNQSDSLFNKDLRQLFHISYGLAAQYGNTFYELLETYRSEIERNVTENLFDRHIKPLFLGG</sequence>
<dbReference type="InterPro" id="IPR032586">
    <property type="entry name" value="UxaE"/>
</dbReference>
<feature type="non-terminal residue" evidence="1">
    <location>
        <position position="1"/>
    </location>
</feature>